<gene>
    <name evidence="4" type="ORF">C5O19_18190</name>
</gene>
<dbReference type="PIRSF" id="PIRSF018266">
    <property type="entry name" value="FecR"/>
    <property type="match status" value="1"/>
</dbReference>
<keyword evidence="1" id="KW-0812">Transmembrane</keyword>
<evidence type="ECO:0000259" key="2">
    <source>
        <dbReference type="Pfam" id="PF04773"/>
    </source>
</evidence>
<comment type="caution">
    <text evidence="4">The sequence shown here is derived from an EMBL/GenBank/DDBJ whole genome shotgun (WGS) entry which is preliminary data.</text>
</comment>
<dbReference type="PANTHER" id="PTHR30273:SF2">
    <property type="entry name" value="PROTEIN FECR"/>
    <property type="match status" value="1"/>
</dbReference>
<dbReference type="Proteomes" id="UP000239590">
    <property type="component" value="Unassembled WGS sequence"/>
</dbReference>
<dbReference type="GO" id="GO:0016989">
    <property type="term" value="F:sigma factor antagonist activity"/>
    <property type="evidence" value="ECO:0007669"/>
    <property type="project" value="TreeGrafter"/>
</dbReference>
<keyword evidence="1" id="KW-0472">Membrane</keyword>
<dbReference type="Gene3D" id="3.55.50.30">
    <property type="match status" value="1"/>
</dbReference>
<dbReference type="EMBL" id="PTRA01000003">
    <property type="protein sequence ID" value="PQA56275.1"/>
    <property type="molecule type" value="Genomic_DNA"/>
</dbReference>
<feature type="domain" description="FecR protein" evidence="2">
    <location>
        <begin position="112"/>
        <end position="201"/>
    </location>
</feature>
<evidence type="ECO:0000256" key="1">
    <source>
        <dbReference type="SAM" id="Phobius"/>
    </source>
</evidence>
<dbReference type="PANTHER" id="PTHR30273">
    <property type="entry name" value="PERIPLASMIC SIGNAL SENSOR AND SIGMA FACTOR ACTIVATOR FECR-RELATED"/>
    <property type="match status" value="1"/>
</dbReference>
<feature type="domain" description="Protein FecR C-terminal" evidence="3">
    <location>
        <begin position="245"/>
        <end position="313"/>
    </location>
</feature>
<reference evidence="5" key="1">
    <citation type="submission" date="2018-02" db="EMBL/GenBank/DDBJ databases">
        <title>Genome sequencing of Solimonas sp. HR-BB.</title>
        <authorList>
            <person name="Lee Y."/>
            <person name="Jeon C.O."/>
        </authorList>
    </citation>
    <scope>NUCLEOTIDE SEQUENCE [LARGE SCALE GENOMIC DNA]</scope>
    <source>
        <strain evidence="5">HR-U</strain>
    </source>
</reference>
<dbReference type="InterPro" id="IPR006860">
    <property type="entry name" value="FecR"/>
</dbReference>
<dbReference type="Pfam" id="PF16344">
    <property type="entry name" value="FecR_C"/>
    <property type="match status" value="1"/>
</dbReference>
<dbReference type="RefSeq" id="WP_104714810.1">
    <property type="nucleotide sequence ID" value="NZ_PTRA01000003.1"/>
</dbReference>
<evidence type="ECO:0008006" key="6">
    <source>
        <dbReference type="Google" id="ProtNLM"/>
    </source>
</evidence>
<sequence>MKPLLPVALLEKYTAGKASPEEREQVERWYESFESDKDVSDSWRAPEREEIKKELYRNITAQVGLDKERSLFDWKRAIAIASGIVLVLSLGFYVWKREMTDSQPMVYENPTRELKRLTLPDQSQLCLYPGARVNLDKDFGDDTRSLTLTGIAFFQVQRDERRPFIIHSKGLVTQVLGTSFLIDANPTSRRVEVSVLTGKVRVKEEQSKNYIVLLPKQKAYYQKGEETKVYETSERDPSNVWEKGDFVFVDTPLTTITKALTQRFGVVFEVEDEKIYQCQLSAHFTHQNLPDILEMISKSLNISYELNQNRVIVKGQGCSL</sequence>
<protein>
    <recommendedName>
        <fullName evidence="6">Iron dicitrate transport regulator FecR</fullName>
    </recommendedName>
</protein>
<keyword evidence="1" id="KW-1133">Transmembrane helix</keyword>
<organism evidence="4 5">
    <name type="scientific">Siphonobacter curvatus</name>
    <dbReference type="NCBI Taxonomy" id="2094562"/>
    <lineage>
        <taxon>Bacteria</taxon>
        <taxon>Pseudomonadati</taxon>
        <taxon>Bacteroidota</taxon>
        <taxon>Cytophagia</taxon>
        <taxon>Cytophagales</taxon>
        <taxon>Cytophagaceae</taxon>
        <taxon>Siphonobacter</taxon>
    </lineage>
</organism>
<accession>A0A2S7IJ35</accession>
<dbReference type="Gene3D" id="2.60.120.1440">
    <property type="match status" value="1"/>
</dbReference>
<dbReference type="Pfam" id="PF04773">
    <property type="entry name" value="FecR"/>
    <property type="match status" value="1"/>
</dbReference>
<feature type="transmembrane region" description="Helical" evidence="1">
    <location>
        <begin position="77"/>
        <end position="95"/>
    </location>
</feature>
<evidence type="ECO:0000313" key="4">
    <source>
        <dbReference type="EMBL" id="PQA56275.1"/>
    </source>
</evidence>
<dbReference type="OrthoDB" id="1452822at2"/>
<evidence type="ECO:0000259" key="3">
    <source>
        <dbReference type="Pfam" id="PF16344"/>
    </source>
</evidence>
<name>A0A2S7IJ35_9BACT</name>
<evidence type="ECO:0000313" key="5">
    <source>
        <dbReference type="Proteomes" id="UP000239590"/>
    </source>
</evidence>
<dbReference type="InterPro" id="IPR032508">
    <property type="entry name" value="FecR_C"/>
</dbReference>
<dbReference type="InterPro" id="IPR012373">
    <property type="entry name" value="Ferrdict_sens_TM"/>
</dbReference>
<keyword evidence="5" id="KW-1185">Reference proteome</keyword>
<proteinExistence type="predicted"/>
<dbReference type="AlphaFoldDB" id="A0A2S7IJ35"/>